<dbReference type="FunCoup" id="A0A6L2PKI0">
    <property type="interactions" value="448"/>
</dbReference>
<keyword evidence="3" id="KW-1185">Reference proteome</keyword>
<name>A0A6L2PKI0_COPFO</name>
<dbReference type="PROSITE" id="PS51269">
    <property type="entry name" value="COMM"/>
    <property type="match status" value="1"/>
</dbReference>
<dbReference type="InterPro" id="IPR017920">
    <property type="entry name" value="COMM"/>
</dbReference>
<reference evidence="3" key="1">
    <citation type="submission" date="2020-01" db="EMBL/GenBank/DDBJ databases">
        <title>Draft genome sequence of the Termite Coptotermes fromosanus.</title>
        <authorList>
            <person name="Itakura S."/>
            <person name="Yosikawa Y."/>
            <person name="Umezawa K."/>
        </authorList>
    </citation>
    <scope>NUCLEOTIDE SEQUENCE [LARGE SCALE GENOMIC DNA]</scope>
</reference>
<dbReference type="AlphaFoldDB" id="A0A6L2PKI0"/>
<accession>A0A6L2PKI0</accession>
<comment type="caution">
    <text evidence="2">The sequence shown here is derived from an EMBL/GenBank/DDBJ whole genome shotgun (WGS) entry which is preliminary data.</text>
</comment>
<organism evidence="2 3">
    <name type="scientific">Coptotermes formosanus</name>
    <name type="common">Formosan subterranean termite</name>
    <dbReference type="NCBI Taxonomy" id="36987"/>
    <lineage>
        <taxon>Eukaryota</taxon>
        <taxon>Metazoa</taxon>
        <taxon>Ecdysozoa</taxon>
        <taxon>Arthropoda</taxon>
        <taxon>Hexapoda</taxon>
        <taxon>Insecta</taxon>
        <taxon>Pterygota</taxon>
        <taxon>Neoptera</taxon>
        <taxon>Polyneoptera</taxon>
        <taxon>Dictyoptera</taxon>
        <taxon>Blattodea</taxon>
        <taxon>Blattoidea</taxon>
        <taxon>Termitoidae</taxon>
        <taxon>Rhinotermitidae</taxon>
        <taxon>Coptotermes</taxon>
    </lineage>
</organism>
<dbReference type="InParanoid" id="A0A6L2PKI0"/>
<evidence type="ECO:0000313" key="3">
    <source>
        <dbReference type="Proteomes" id="UP000502823"/>
    </source>
</evidence>
<evidence type="ECO:0000313" key="2">
    <source>
        <dbReference type="EMBL" id="GFG31055.1"/>
    </source>
</evidence>
<dbReference type="Proteomes" id="UP000502823">
    <property type="component" value="Unassembled WGS sequence"/>
</dbReference>
<dbReference type="InterPro" id="IPR037361">
    <property type="entry name" value="COMMD10"/>
</dbReference>
<dbReference type="EMBL" id="BLKM01000276">
    <property type="protein sequence ID" value="GFG31055.1"/>
    <property type="molecule type" value="Genomic_DNA"/>
</dbReference>
<sequence>MAFFDFIFSLKRAVDIINNLDASKFPLLLSRITQAMQTAVPNEKAFSSEEEEKLQVSLGLEKSDVNLLLESTTFIIEQAAYYMTKPSVLQRHLSDTLKLNEDKCDAFVNVWISSAKGIVEHLRKRSLFPAQLEDVRWSLNLQTASDAQTKQVIPKAVFQFGLKTDENICDNVTIGFTHKELYEFYKHLETIQSQLDELH</sequence>
<dbReference type="PANTHER" id="PTHR12333:SF0">
    <property type="entry name" value="COMM DOMAIN-CONTAINING PROTEIN 10"/>
    <property type="match status" value="1"/>
</dbReference>
<evidence type="ECO:0000259" key="1">
    <source>
        <dbReference type="PROSITE" id="PS51269"/>
    </source>
</evidence>
<dbReference type="PANTHER" id="PTHR12333">
    <property type="entry name" value="COMM DOMAIN CONTAINING PROTEIN 10"/>
    <property type="match status" value="1"/>
</dbReference>
<dbReference type="OrthoDB" id="77522at2759"/>
<gene>
    <name evidence="2" type="ORF">Cfor_11439</name>
</gene>
<dbReference type="Pfam" id="PF07258">
    <property type="entry name" value="COMM_domain"/>
    <property type="match status" value="1"/>
</dbReference>
<feature type="domain" description="COMM" evidence="1">
    <location>
        <begin position="131"/>
        <end position="199"/>
    </location>
</feature>
<dbReference type="Pfam" id="PF21672">
    <property type="entry name" value="COMM_HN"/>
    <property type="match status" value="1"/>
</dbReference>
<proteinExistence type="predicted"/>
<protein>
    <recommendedName>
        <fullName evidence="1">COMM domain-containing protein</fullName>
    </recommendedName>
</protein>